<dbReference type="InterPro" id="IPR018721">
    <property type="entry name" value="DUF2252"/>
</dbReference>
<comment type="caution">
    <text evidence="2">The sequence shown here is derived from an EMBL/GenBank/DDBJ whole genome shotgun (WGS) entry which is preliminary data.</text>
</comment>
<dbReference type="Proteomes" id="UP001500767">
    <property type="component" value="Unassembled WGS sequence"/>
</dbReference>
<keyword evidence="3" id="KW-1185">Reference proteome</keyword>
<dbReference type="PANTHER" id="PTHR39441">
    <property type="entry name" value="DUF2252 DOMAIN-CONTAINING PROTEIN"/>
    <property type="match status" value="1"/>
</dbReference>
<proteinExistence type="predicted"/>
<name>A0ABP6WQ59_9ACTN</name>
<gene>
    <name evidence="2" type="ORF">GCM10022197_06330</name>
</gene>
<dbReference type="Pfam" id="PF10009">
    <property type="entry name" value="DUF2252"/>
    <property type="match status" value="1"/>
</dbReference>
<dbReference type="EMBL" id="BAAAYR010000001">
    <property type="protein sequence ID" value="GAA3553937.1"/>
    <property type="molecule type" value="Genomic_DNA"/>
</dbReference>
<dbReference type="PANTHER" id="PTHR39441:SF1">
    <property type="entry name" value="DUF2252 DOMAIN-CONTAINING PROTEIN"/>
    <property type="match status" value="1"/>
</dbReference>
<sequence>MTGRDEAQRVDLGTPTDDPGQGHRVLATADSEAFTSVRRRATTREERYAMGKALRHDVPRRSLGDWHPSPGRADPVALLEESHRGRVPELVPVRVARMVASPYGFLRGSAVVMAADVAALPATGIMPVACGDSHLGNFGFYASPEGELVIDLNDFDEAHPGCWEWDLRRLVASIWVAGRENGRTEEQCHDAVLACVGAYRDEVRLLADMPLLARSYNRLDVGRLHETATEKSLRDEIERSVRRARQRTSDRALPRFTTVEKGEKGDKGDKSDLDRPGQRRIVQEPPLITRLPTAEREAVAVALDAYLQTLAPHWRRAVGGYTLVDVAHKVVGVGSVGLRAYVALLEGSAPDDVLFLQLKQARRSVLAPFVHGGSAWHAHQGQRVVEYQQALQTVSDPLLGWTTVDLPGEGPLDFYVRQFRNSKGTIPLDAIDAAALTDYAGIVGHLLAKGHARTSGASMIAGYAGKGDKLGESFGRFARAYADQTEADHALLVAAVRSGRMPASEGALDKVGSAFRP</sequence>
<evidence type="ECO:0000313" key="2">
    <source>
        <dbReference type="EMBL" id="GAA3553937.1"/>
    </source>
</evidence>
<reference evidence="3" key="1">
    <citation type="journal article" date="2019" name="Int. J. Syst. Evol. Microbiol.">
        <title>The Global Catalogue of Microorganisms (GCM) 10K type strain sequencing project: providing services to taxonomists for standard genome sequencing and annotation.</title>
        <authorList>
            <consortium name="The Broad Institute Genomics Platform"/>
            <consortium name="The Broad Institute Genome Sequencing Center for Infectious Disease"/>
            <person name="Wu L."/>
            <person name="Ma J."/>
        </authorList>
    </citation>
    <scope>NUCLEOTIDE SEQUENCE [LARGE SCALE GENOMIC DNA]</scope>
    <source>
        <strain evidence="3">JCM 16540</strain>
    </source>
</reference>
<accession>A0ABP6WQ59</accession>
<evidence type="ECO:0000313" key="3">
    <source>
        <dbReference type="Proteomes" id="UP001500767"/>
    </source>
</evidence>
<feature type="region of interest" description="Disordered" evidence="1">
    <location>
        <begin position="235"/>
        <end position="279"/>
    </location>
</feature>
<feature type="region of interest" description="Disordered" evidence="1">
    <location>
        <begin position="1"/>
        <end position="24"/>
    </location>
</feature>
<evidence type="ECO:0000256" key="1">
    <source>
        <dbReference type="SAM" id="MobiDB-lite"/>
    </source>
</evidence>
<feature type="compositionally biased region" description="Basic and acidic residues" evidence="1">
    <location>
        <begin position="235"/>
        <end position="277"/>
    </location>
</feature>
<dbReference type="RefSeq" id="WP_204912266.1">
    <property type="nucleotide sequence ID" value="NZ_BAAAYR010000001.1"/>
</dbReference>
<protein>
    <submittedName>
        <fullName evidence="2">DUF2252 domain-containing protein</fullName>
    </submittedName>
</protein>
<organism evidence="2 3">
    <name type="scientific">Microlunatus spumicola</name>
    <dbReference type="NCBI Taxonomy" id="81499"/>
    <lineage>
        <taxon>Bacteria</taxon>
        <taxon>Bacillati</taxon>
        <taxon>Actinomycetota</taxon>
        <taxon>Actinomycetes</taxon>
        <taxon>Propionibacteriales</taxon>
        <taxon>Propionibacteriaceae</taxon>
        <taxon>Microlunatus</taxon>
    </lineage>
</organism>